<sequence>MDDKSSLVTQEVRLCIKTLVAIIMNFEEDGIQGSYGIHPYLSLTCLCVSMCNLTGENVEKYSSISKPVLIFIQASIGFSSSRYIGLCTALDVVTSHVEFSSSFSDSSLMDSHWREKTITKGSRGLVPELYIWHAKYGGEYATSVNLPANIRAYTTSLLESHDRIIVQSSSWWKTFSGISVPKVSVREDDGKNENITVRLYGPNTNCVINREQDCRSFAMMVRDLAYRRLYCDKEKYYKLIVILYYGCDEIDF</sequence>
<comment type="caution">
    <text evidence="1">The sequence shown here is derived from an EMBL/GenBank/DDBJ whole genome shotgun (WGS) entry which is preliminary data.</text>
</comment>
<evidence type="ECO:0000313" key="1">
    <source>
        <dbReference type="EMBL" id="MCD9639489.1"/>
    </source>
</evidence>
<keyword evidence="1" id="KW-0808">Transferase</keyword>
<dbReference type="GO" id="GO:0016301">
    <property type="term" value="F:kinase activity"/>
    <property type="evidence" value="ECO:0007669"/>
    <property type="project" value="UniProtKB-KW"/>
</dbReference>
<organism evidence="1 2">
    <name type="scientific">Datura stramonium</name>
    <name type="common">Jimsonweed</name>
    <name type="synonym">Common thornapple</name>
    <dbReference type="NCBI Taxonomy" id="4076"/>
    <lineage>
        <taxon>Eukaryota</taxon>
        <taxon>Viridiplantae</taxon>
        <taxon>Streptophyta</taxon>
        <taxon>Embryophyta</taxon>
        <taxon>Tracheophyta</taxon>
        <taxon>Spermatophyta</taxon>
        <taxon>Magnoliopsida</taxon>
        <taxon>eudicotyledons</taxon>
        <taxon>Gunneridae</taxon>
        <taxon>Pentapetalae</taxon>
        <taxon>asterids</taxon>
        <taxon>lamiids</taxon>
        <taxon>Solanales</taxon>
        <taxon>Solanaceae</taxon>
        <taxon>Solanoideae</taxon>
        <taxon>Datureae</taxon>
        <taxon>Datura</taxon>
    </lineage>
</organism>
<dbReference type="Proteomes" id="UP000823775">
    <property type="component" value="Unassembled WGS sequence"/>
</dbReference>
<accession>A0ABS8UZV7</accession>
<gene>
    <name evidence="1" type="primary">ETNK2</name>
    <name evidence="1" type="ORF">HAX54_024060</name>
</gene>
<proteinExistence type="predicted"/>
<reference evidence="1 2" key="1">
    <citation type="journal article" date="2021" name="BMC Genomics">
        <title>Datura genome reveals duplications of psychoactive alkaloid biosynthetic genes and high mutation rate following tissue culture.</title>
        <authorList>
            <person name="Rajewski A."/>
            <person name="Carter-House D."/>
            <person name="Stajich J."/>
            <person name="Litt A."/>
        </authorList>
    </citation>
    <scope>NUCLEOTIDE SEQUENCE [LARGE SCALE GENOMIC DNA]</scope>
    <source>
        <strain evidence="1">AR-01</strain>
    </source>
</reference>
<keyword evidence="2" id="KW-1185">Reference proteome</keyword>
<protein>
    <submittedName>
        <fullName evidence="1">Ethanolamine kinase</fullName>
    </submittedName>
</protein>
<evidence type="ECO:0000313" key="2">
    <source>
        <dbReference type="Proteomes" id="UP000823775"/>
    </source>
</evidence>
<keyword evidence="1" id="KW-0418">Kinase</keyword>
<name>A0ABS8UZV7_DATST</name>
<dbReference type="EMBL" id="JACEIK010002927">
    <property type="protein sequence ID" value="MCD9639489.1"/>
    <property type="molecule type" value="Genomic_DNA"/>
</dbReference>